<sequence length="335" mass="37354">MIHFRPFRNSDPPALVKLWNQAVPEHSCVRPLLVHELDDHAFGSVFFDRDGLIVAERDGRPVGFVHAGFGPDQPVGEHPFALTPEMGVVAMVAAEPGPDAQATAESLIVEAERYLRSRGAQVLYGGGQFPLNPFYWGLYGGSEASGVPSSHTQFSSALSALGYEPISTTVHLHYDLDQEESRDPRAPLLRRQAAVEFVEDPVPSNWWENIALSDFHLTHVRLESRTEGVEIARAHTWDMTWFGRGDGHTRIGVYGVEVAPAHRGKGYGRFLVAEILRHAREDSFERAEVQTLADNQPALTLYQSLGFEPVEQSTVFRLPAPFPDRSRPHEPHRLD</sequence>
<accession>A0A1U7CPS7</accession>
<dbReference type="PANTHER" id="PTHR43877">
    <property type="entry name" value="AMINOALKYLPHOSPHONATE N-ACETYLTRANSFERASE-RELATED-RELATED"/>
    <property type="match status" value="1"/>
</dbReference>
<organism evidence="4 5">
    <name type="scientific">Paludisphaera borealis</name>
    <dbReference type="NCBI Taxonomy" id="1387353"/>
    <lineage>
        <taxon>Bacteria</taxon>
        <taxon>Pseudomonadati</taxon>
        <taxon>Planctomycetota</taxon>
        <taxon>Planctomycetia</taxon>
        <taxon>Isosphaerales</taxon>
        <taxon>Isosphaeraceae</taxon>
        <taxon>Paludisphaera</taxon>
    </lineage>
</organism>
<dbReference type="PROSITE" id="PS51186">
    <property type="entry name" value="GNAT"/>
    <property type="match status" value="2"/>
</dbReference>
<keyword evidence="2 4" id="KW-0012">Acyltransferase</keyword>
<dbReference type="InterPro" id="IPR000182">
    <property type="entry name" value="GNAT_dom"/>
</dbReference>
<dbReference type="GO" id="GO:0035447">
    <property type="term" value="F:mycothiol synthase activity"/>
    <property type="evidence" value="ECO:0007669"/>
    <property type="project" value="UniProtKB-EC"/>
</dbReference>
<dbReference type="Pfam" id="PF00583">
    <property type="entry name" value="Acetyltransf_1"/>
    <property type="match status" value="1"/>
</dbReference>
<feature type="domain" description="N-acetyltransferase" evidence="3">
    <location>
        <begin position="184"/>
        <end position="335"/>
    </location>
</feature>
<dbReference type="InterPro" id="IPR016181">
    <property type="entry name" value="Acyl_CoA_acyltransferase"/>
</dbReference>
<dbReference type="OrthoDB" id="241885at2"/>
<dbReference type="AlphaFoldDB" id="A0A1U7CPS7"/>
<evidence type="ECO:0000313" key="4">
    <source>
        <dbReference type="EMBL" id="APW60944.1"/>
    </source>
</evidence>
<feature type="domain" description="N-acetyltransferase" evidence="3">
    <location>
        <begin position="2"/>
        <end position="185"/>
    </location>
</feature>
<name>A0A1U7CPS7_9BACT</name>
<keyword evidence="1 4" id="KW-0808">Transferase</keyword>
<dbReference type="KEGG" id="pbor:BSF38_02438"/>
<protein>
    <submittedName>
        <fullName evidence="4">Mycothiol acetyltransferase</fullName>
        <ecNumber evidence="4">2.3.1.189</ecNumber>
    </submittedName>
</protein>
<reference evidence="5" key="1">
    <citation type="submission" date="2016-12" db="EMBL/GenBank/DDBJ databases">
        <title>Comparative genomics of four Isosphaeraceae planctomycetes: a common pool of plasmids and glycoside hydrolase genes.</title>
        <authorList>
            <person name="Ivanova A."/>
        </authorList>
    </citation>
    <scope>NUCLEOTIDE SEQUENCE [LARGE SCALE GENOMIC DNA]</scope>
    <source>
        <strain evidence="5">PX4</strain>
    </source>
</reference>
<dbReference type="InterPro" id="IPR050832">
    <property type="entry name" value="Bact_Acetyltransf"/>
</dbReference>
<evidence type="ECO:0000313" key="5">
    <source>
        <dbReference type="Proteomes" id="UP000186309"/>
    </source>
</evidence>
<dbReference type="EMBL" id="CP019082">
    <property type="protein sequence ID" value="APW60944.1"/>
    <property type="molecule type" value="Genomic_DNA"/>
</dbReference>
<dbReference type="PANTHER" id="PTHR43877:SF2">
    <property type="entry name" value="AMINOALKYLPHOSPHONATE N-ACETYLTRANSFERASE-RELATED"/>
    <property type="match status" value="1"/>
</dbReference>
<dbReference type="Gene3D" id="3.40.630.30">
    <property type="match status" value="1"/>
</dbReference>
<dbReference type="CDD" id="cd04301">
    <property type="entry name" value="NAT_SF"/>
    <property type="match status" value="1"/>
</dbReference>
<proteinExistence type="predicted"/>
<gene>
    <name evidence="4" type="primary">mshD_1</name>
    <name evidence="4" type="ORF">BSF38_02438</name>
</gene>
<dbReference type="Proteomes" id="UP000186309">
    <property type="component" value="Chromosome"/>
</dbReference>
<dbReference type="EC" id="2.3.1.189" evidence="4"/>
<evidence type="ECO:0000256" key="1">
    <source>
        <dbReference type="ARBA" id="ARBA00022679"/>
    </source>
</evidence>
<evidence type="ECO:0000259" key="3">
    <source>
        <dbReference type="PROSITE" id="PS51186"/>
    </source>
</evidence>
<keyword evidence="5" id="KW-1185">Reference proteome</keyword>
<dbReference type="SUPFAM" id="SSF55729">
    <property type="entry name" value="Acyl-CoA N-acyltransferases (Nat)"/>
    <property type="match status" value="1"/>
</dbReference>
<evidence type="ECO:0000256" key="2">
    <source>
        <dbReference type="ARBA" id="ARBA00023315"/>
    </source>
</evidence>
<dbReference type="RefSeq" id="WP_076345931.1">
    <property type="nucleotide sequence ID" value="NZ_CP019082.1"/>
</dbReference>
<dbReference type="STRING" id="1387353.BSF38_02438"/>